<dbReference type="AlphaFoldDB" id="A0AAC9LDE9"/>
<feature type="transmembrane region" description="Helical" evidence="2">
    <location>
        <begin position="20"/>
        <end position="41"/>
    </location>
</feature>
<feature type="compositionally biased region" description="Basic residues" evidence="1">
    <location>
        <begin position="78"/>
        <end position="88"/>
    </location>
</feature>
<accession>A0AAC9LDE9</accession>
<feature type="region of interest" description="Disordered" evidence="1">
    <location>
        <begin position="77"/>
        <end position="105"/>
    </location>
</feature>
<keyword evidence="2" id="KW-0472">Membrane</keyword>
<dbReference type="EMBL" id="CP016076">
    <property type="protein sequence ID" value="APU14642.1"/>
    <property type="molecule type" value="Genomic_DNA"/>
</dbReference>
<evidence type="ECO:0000256" key="1">
    <source>
        <dbReference type="SAM" id="MobiDB-lite"/>
    </source>
</evidence>
<evidence type="ECO:0000313" key="4">
    <source>
        <dbReference type="Proteomes" id="UP000185511"/>
    </source>
</evidence>
<organism evidence="3 4">
    <name type="scientific">Actinoalloteichus fjordicus</name>
    <dbReference type="NCBI Taxonomy" id="1612552"/>
    <lineage>
        <taxon>Bacteria</taxon>
        <taxon>Bacillati</taxon>
        <taxon>Actinomycetota</taxon>
        <taxon>Actinomycetes</taxon>
        <taxon>Pseudonocardiales</taxon>
        <taxon>Pseudonocardiaceae</taxon>
        <taxon>Actinoalloteichus</taxon>
    </lineage>
</organism>
<proteinExistence type="predicted"/>
<keyword evidence="4" id="KW-1185">Reference proteome</keyword>
<dbReference type="Proteomes" id="UP000185511">
    <property type="component" value="Chromosome"/>
</dbReference>
<protein>
    <submittedName>
        <fullName evidence="3">Uncharacterized protein</fullName>
    </submittedName>
</protein>
<reference evidence="4" key="1">
    <citation type="submission" date="2016-06" db="EMBL/GenBank/DDBJ databases">
        <title>Complete genome sequence of Actinoalloteichus fjordicus DSM 46855 (=ADI127-17), type strain of the new species Actinoalloteichus fjordicus.</title>
        <authorList>
            <person name="Ruckert C."/>
            <person name="Nouioui I."/>
            <person name="Willmese J."/>
            <person name="van Wezel G."/>
            <person name="Klenk H.-P."/>
            <person name="Kalinowski J."/>
            <person name="Zotchev S.B."/>
        </authorList>
    </citation>
    <scope>NUCLEOTIDE SEQUENCE [LARGE SCALE GENOMIC DNA]</scope>
    <source>
        <strain evidence="4">ADI127-7</strain>
    </source>
</reference>
<evidence type="ECO:0000313" key="3">
    <source>
        <dbReference type="EMBL" id="APU14642.1"/>
    </source>
</evidence>
<sequence length="105" mass="11692">MRSSPPISSPTDYGKAVSYLLSGLMIALGLLLLVVVVLRLLRSVRTVRRAQSRLRRTVEDRGGLLRARLAAVEVAVKERRRPMSRPRHGHTDENGSIINVQPGNR</sequence>
<dbReference type="KEGG" id="acad:UA74_12920"/>
<gene>
    <name evidence="3" type="ORF">UA74_12920</name>
</gene>
<keyword evidence="2" id="KW-0812">Transmembrane</keyword>
<keyword evidence="2" id="KW-1133">Transmembrane helix</keyword>
<evidence type="ECO:0000256" key="2">
    <source>
        <dbReference type="SAM" id="Phobius"/>
    </source>
</evidence>
<name>A0AAC9LDE9_9PSEU</name>
<dbReference type="NCBIfam" id="NF037944">
    <property type="entry name" value="holin_2"/>
    <property type="match status" value="1"/>
</dbReference>
<feature type="compositionally biased region" description="Polar residues" evidence="1">
    <location>
        <begin position="94"/>
        <end position="105"/>
    </location>
</feature>